<protein>
    <submittedName>
        <fullName evidence="2">Uncharacterized protein</fullName>
    </submittedName>
</protein>
<dbReference type="EMBL" id="JAKOGI010000276">
    <property type="protein sequence ID" value="KAJ8437854.1"/>
    <property type="molecule type" value="Genomic_DNA"/>
</dbReference>
<dbReference type="OrthoDB" id="723791at2759"/>
<feature type="compositionally biased region" description="Basic and acidic residues" evidence="1">
    <location>
        <begin position="68"/>
        <end position="79"/>
    </location>
</feature>
<keyword evidence="3" id="KW-1185">Reference proteome</keyword>
<evidence type="ECO:0000256" key="1">
    <source>
        <dbReference type="SAM" id="MobiDB-lite"/>
    </source>
</evidence>
<accession>A0A9Q1K6P2</accession>
<comment type="caution">
    <text evidence="2">The sequence shown here is derived from an EMBL/GenBank/DDBJ whole genome shotgun (WGS) entry which is preliminary data.</text>
</comment>
<dbReference type="AlphaFoldDB" id="A0A9Q1K6P2"/>
<evidence type="ECO:0000313" key="3">
    <source>
        <dbReference type="Proteomes" id="UP001153076"/>
    </source>
</evidence>
<proteinExistence type="predicted"/>
<sequence>MDEEWGMSSGREYAPLEMGSSTEDTASIVDESYEAIGGSSSEGNDEEEVHADSAEGSGKGKSRKRRREPTVEGKRWRQKAAGDRFMFDKEGRGLRGVVPVSVRGRCTLEKIYKFNKTLGPHQKEAIEGTMLKPILEYRPFSMQRELTAALVKAWVSWRKVFRLAGRLVPFSVYDVALFTDLPVIDKVVEFGDDDLSMIELTRMVRLRAAQYVIEKSDNLKSEKGRKRPVFTNYIKVIKKLLDTNNEPEKLVMLPRTPYRVAWSVQKYIENVRRMGKYVWVEAMCCVLVEAIEDMQRKLEGPVFDVQMNGFSLLIQGRVRFYEHTTRFAQHDKCRFPRIDHGGRYDAFQLVKGIKKSEVIPVLRPWEEEMLEPTVRAFMKTDEFQDYILDGEGVLSYEERLERAREELRAKKGKDVDTLRTVEFWKSRAHEFEARLKRCAALAVPHGTWHQPGSDVGVDVQSGLDSMAGAVTDVGEATGHEISPVKGADEDGTCQTTADIPSATCDDQTTPQRMAEAAAPLDGCNDVGDAPQCSKPHVQPSAEVEDIGERADDAAAMPCGEDDQPVPEVGESGAMPGPHVREVAVTTDGPGPAVEDVYVGGASQQERVSARHPHLQL</sequence>
<feature type="region of interest" description="Disordered" evidence="1">
    <location>
        <begin position="1"/>
        <end position="79"/>
    </location>
</feature>
<evidence type="ECO:0000313" key="2">
    <source>
        <dbReference type="EMBL" id="KAJ8437854.1"/>
    </source>
</evidence>
<gene>
    <name evidence="2" type="ORF">Cgig2_002988</name>
</gene>
<organism evidence="2 3">
    <name type="scientific">Carnegiea gigantea</name>
    <dbReference type="NCBI Taxonomy" id="171969"/>
    <lineage>
        <taxon>Eukaryota</taxon>
        <taxon>Viridiplantae</taxon>
        <taxon>Streptophyta</taxon>
        <taxon>Embryophyta</taxon>
        <taxon>Tracheophyta</taxon>
        <taxon>Spermatophyta</taxon>
        <taxon>Magnoliopsida</taxon>
        <taxon>eudicotyledons</taxon>
        <taxon>Gunneridae</taxon>
        <taxon>Pentapetalae</taxon>
        <taxon>Caryophyllales</taxon>
        <taxon>Cactineae</taxon>
        <taxon>Cactaceae</taxon>
        <taxon>Cactoideae</taxon>
        <taxon>Echinocereeae</taxon>
        <taxon>Carnegiea</taxon>
    </lineage>
</organism>
<dbReference type="Proteomes" id="UP001153076">
    <property type="component" value="Unassembled WGS sequence"/>
</dbReference>
<reference evidence="2" key="1">
    <citation type="submission" date="2022-04" db="EMBL/GenBank/DDBJ databases">
        <title>Carnegiea gigantea Genome sequencing and assembly v2.</title>
        <authorList>
            <person name="Copetti D."/>
            <person name="Sanderson M.J."/>
            <person name="Burquez A."/>
            <person name="Wojciechowski M.F."/>
        </authorList>
    </citation>
    <scope>NUCLEOTIDE SEQUENCE</scope>
    <source>
        <strain evidence="2">SGP5-SGP5p</strain>
        <tissue evidence="2">Aerial part</tissue>
    </source>
</reference>
<name>A0A9Q1K6P2_9CARY</name>